<evidence type="ECO:0000259" key="2">
    <source>
        <dbReference type="Pfam" id="PF00534"/>
    </source>
</evidence>
<keyword evidence="4" id="KW-0328">Glycosyltransferase</keyword>
<evidence type="ECO:0000259" key="3">
    <source>
        <dbReference type="Pfam" id="PF13439"/>
    </source>
</evidence>
<sequence length="387" mass="44293">MEEVPTAVIAIRKLNKTTGAARIALQQISILKSMGYRVKVICEKANKKTVASYGADLKIIPKLPLSSFIRRLWFTKRANAWCRQHRPSLVISHGDMENSDIIYMHNCIDLAQEIMCPHVVGNQSDVSKIHHRVLQKSKYKLVVANSQMMANDLIKRYKIPSEKVSISYPGFDDRQFNTSVKTTSRMKQREELGIKDKEKLIGLITSGDFKKRNLDLFIDIAYELIHNSEITYRFLVIGQGDITPYKEKATKLGIEKHFTWKKTVPNVECYYVALDVFVLPAHIEEFGCVVLEAMACSTIPLISERVGAGELLQNELKDLIIKGYDPKEWFQAIDNINRSNNSKITEKLVNTAKKYSYDYQYDVLQGLISQHLQNSIKDEACFTHLKE</sequence>
<dbReference type="SUPFAM" id="SSF53756">
    <property type="entry name" value="UDP-Glycosyltransferase/glycogen phosphorylase"/>
    <property type="match status" value="1"/>
</dbReference>
<dbReference type="InterPro" id="IPR001296">
    <property type="entry name" value="Glyco_trans_1"/>
</dbReference>
<dbReference type="Proteomes" id="UP001324794">
    <property type="component" value="Chromosome"/>
</dbReference>
<dbReference type="GO" id="GO:0016757">
    <property type="term" value="F:glycosyltransferase activity"/>
    <property type="evidence" value="ECO:0007669"/>
    <property type="project" value="UniProtKB-KW"/>
</dbReference>
<evidence type="ECO:0000313" key="5">
    <source>
        <dbReference type="Proteomes" id="UP001324794"/>
    </source>
</evidence>
<dbReference type="PANTHER" id="PTHR46401">
    <property type="entry name" value="GLYCOSYLTRANSFERASE WBBK-RELATED"/>
    <property type="match status" value="1"/>
</dbReference>
<organism evidence="4 5">
    <name type="scientific">Vreelandella neptunia</name>
    <dbReference type="NCBI Taxonomy" id="115551"/>
    <lineage>
        <taxon>Bacteria</taxon>
        <taxon>Pseudomonadati</taxon>
        <taxon>Pseudomonadota</taxon>
        <taxon>Gammaproteobacteria</taxon>
        <taxon>Oceanospirillales</taxon>
        <taxon>Halomonadaceae</taxon>
        <taxon>Vreelandella</taxon>
    </lineage>
</organism>
<dbReference type="PANTHER" id="PTHR46401:SF2">
    <property type="entry name" value="GLYCOSYLTRANSFERASE WBBK-RELATED"/>
    <property type="match status" value="1"/>
</dbReference>
<keyword evidence="5" id="KW-1185">Reference proteome</keyword>
<feature type="domain" description="Glycosyl transferase family 1" evidence="2">
    <location>
        <begin position="186"/>
        <end position="354"/>
    </location>
</feature>
<reference evidence="4 5" key="1">
    <citation type="submission" date="2023-11" db="EMBL/GenBank/DDBJ databases">
        <title>MicrobeMod: A computational toolkit for identifying prokaryotic methylation and restriction-modification with nanopore sequencing.</title>
        <authorList>
            <person name="Crits-Christoph A."/>
            <person name="Kang S.C."/>
            <person name="Lee H."/>
            <person name="Ostrov N."/>
        </authorList>
    </citation>
    <scope>NUCLEOTIDE SEQUENCE [LARGE SCALE GENOMIC DNA]</scope>
    <source>
        <strain evidence="4 5">ATCC BAA-805</strain>
    </source>
</reference>
<dbReference type="EMBL" id="CP140255">
    <property type="protein sequence ID" value="WQH12900.1"/>
    <property type="molecule type" value="Genomic_DNA"/>
</dbReference>
<dbReference type="Pfam" id="PF13439">
    <property type="entry name" value="Glyco_transf_4"/>
    <property type="match status" value="1"/>
</dbReference>
<proteinExistence type="predicted"/>
<dbReference type="RefSeq" id="WP_223289082.1">
    <property type="nucleotide sequence ID" value="NZ_CP140255.1"/>
</dbReference>
<evidence type="ECO:0000256" key="1">
    <source>
        <dbReference type="ARBA" id="ARBA00022679"/>
    </source>
</evidence>
<keyword evidence="1 4" id="KW-0808">Transferase</keyword>
<name>A0ABZ0YLA0_9GAMM</name>
<evidence type="ECO:0000313" key="4">
    <source>
        <dbReference type="EMBL" id="WQH12900.1"/>
    </source>
</evidence>
<dbReference type="Pfam" id="PF00534">
    <property type="entry name" value="Glycos_transf_1"/>
    <property type="match status" value="1"/>
</dbReference>
<accession>A0ABZ0YLA0</accession>
<protein>
    <submittedName>
        <fullName evidence="4">Glycosyltransferase family 4 protein</fullName>
        <ecNumber evidence="4">2.4.-.-</ecNumber>
    </submittedName>
</protein>
<feature type="domain" description="Glycosyltransferase subfamily 4-like N-terminal" evidence="3">
    <location>
        <begin position="19"/>
        <end position="173"/>
    </location>
</feature>
<gene>
    <name evidence="4" type="ORF">SR894_22605</name>
</gene>
<dbReference type="InterPro" id="IPR028098">
    <property type="entry name" value="Glyco_trans_4-like_N"/>
</dbReference>
<dbReference type="Gene3D" id="3.40.50.2000">
    <property type="entry name" value="Glycogen Phosphorylase B"/>
    <property type="match status" value="2"/>
</dbReference>
<dbReference type="CDD" id="cd03801">
    <property type="entry name" value="GT4_PimA-like"/>
    <property type="match status" value="1"/>
</dbReference>
<dbReference type="EC" id="2.4.-.-" evidence="4"/>